<dbReference type="InterPro" id="IPR046947">
    <property type="entry name" value="LytR-like"/>
</dbReference>
<proteinExistence type="predicted"/>
<dbReference type="GO" id="GO:0003677">
    <property type="term" value="F:DNA binding"/>
    <property type="evidence" value="ECO:0007669"/>
    <property type="project" value="UniProtKB-KW"/>
</dbReference>
<dbReference type="FunFam" id="3.40.50.2300:FF:000051">
    <property type="entry name" value="Two-component response regulator yehT"/>
    <property type="match status" value="1"/>
</dbReference>
<reference evidence="10" key="1">
    <citation type="submission" date="2016-12" db="EMBL/GenBank/DDBJ databases">
        <authorList>
            <person name="Rodrigo-Torres L."/>
            <person name="Arahal R.D."/>
            <person name="Lucena T."/>
        </authorList>
    </citation>
    <scope>NUCLEOTIDE SEQUENCE [LARGE SCALE GENOMIC DNA]</scope>
</reference>
<keyword evidence="5" id="KW-0804">Transcription</keyword>
<dbReference type="PANTHER" id="PTHR37299">
    <property type="entry name" value="TRANSCRIPTIONAL REGULATOR-RELATED"/>
    <property type="match status" value="1"/>
</dbReference>
<dbReference type="PANTHER" id="PTHR37299:SF1">
    <property type="entry name" value="STAGE 0 SPORULATION PROTEIN A HOMOLOG"/>
    <property type="match status" value="1"/>
</dbReference>
<dbReference type="OrthoDB" id="236568at2"/>
<dbReference type="Pfam" id="PF04397">
    <property type="entry name" value="LytTR"/>
    <property type="match status" value="1"/>
</dbReference>
<dbReference type="STRING" id="1117707.VQ7734_04661"/>
<dbReference type="Gene3D" id="3.40.50.2300">
    <property type="match status" value="1"/>
</dbReference>
<feature type="domain" description="Response regulatory" evidence="7">
    <location>
        <begin position="6"/>
        <end position="125"/>
    </location>
</feature>
<dbReference type="Gene3D" id="2.40.50.1020">
    <property type="entry name" value="LytTr DNA-binding domain"/>
    <property type="match status" value="1"/>
</dbReference>
<dbReference type="CDD" id="cd17532">
    <property type="entry name" value="REC_LytTR_AlgR-like"/>
    <property type="match status" value="1"/>
</dbReference>
<dbReference type="SMART" id="SM00850">
    <property type="entry name" value="LytTR"/>
    <property type="match status" value="1"/>
</dbReference>
<keyword evidence="1 6" id="KW-0597">Phosphoprotein</keyword>
<dbReference type="GO" id="GO:0000156">
    <property type="term" value="F:phosphorelay response regulator activity"/>
    <property type="evidence" value="ECO:0007669"/>
    <property type="project" value="InterPro"/>
</dbReference>
<feature type="modified residue" description="4-aspartylphosphate" evidence="6">
    <location>
        <position position="58"/>
    </location>
</feature>
<dbReference type="InterPro" id="IPR001789">
    <property type="entry name" value="Sig_transdc_resp-reg_receiver"/>
</dbReference>
<evidence type="ECO:0000259" key="8">
    <source>
        <dbReference type="PROSITE" id="PS50930"/>
    </source>
</evidence>
<dbReference type="RefSeq" id="WP_073586327.1">
    <property type="nucleotide sequence ID" value="NZ_AP024897.1"/>
</dbReference>
<evidence type="ECO:0000313" key="9">
    <source>
        <dbReference type="EMBL" id="SHO58886.1"/>
    </source>
</evidence>
<keyword evidence="2" id="KW-0902">Two-component regulatory system</keyword>
<keyword evidence="10" id="KW-1185">Reference proteome</keyword>
<dbReference type="InterPro" id="IPR007492">
    <property type="entry name" value="LytTR_DNA-bd_dom"/>
</dbReference>
<organism evidence="9 10">
    <name type="scientific">Vibrio quintilis</name>
    <dbReference type="NCBI Taxonomy" id="1117707"/>
    <lineage>
        <taxon>Bacteria</taxon>
        <taxon>Pseudomonadati</taxon>
        <taxon>Pseudomonadota</taxon>
        <taxon>Gammaproteobacteria</taxon>
        <taxon>Vibrionales</taxon>
        <taxon>Vibrionaceae</taxon>
        <taxon>Vibrio</taxon>
    </lineage>
</organism>
<sequence>MNNPMCAVIADDEPLLRYHLNKMLAEVWPELEIVASCENGVQALAQIRQLQPDIVFLDIRMPEMDGMALAKQLQKSGFAPDKMPVIVFITAYDEYAVQAFEANAIDYLLKPLNEDRLVQCVKKVQQHFHSGNPPENIQTIIEQLQQLSAPPGSGYLKWIRVQKGQEIFLIATADVLYFKAEDKYVSLYKQGTEPVAEEFLLRIPLKELLLQLDPEQFWQIHRSTVINVAAIEKIKRDLSGKISVIIGGQKLPVSRAMQGKFLHNF</sequence>
<dbReference type="Proteomes" id="UP000184600">
    <property type="component" value="Unassembled WGS sequence"/>
</dbReference>
<evidence type="ECO:0000256" key="4">
    <source>
        <dbReference type="ARBA" id="ARBA00023125"/>
    </source>
</evidence>
<keyword evidence="3" id="KW-0805">Transcription regulation</keyword>
<gene>
    <name evidence="9" type="primary">yehT_2</name>
    <name evidence="9" type="ORF">VQ7734_04661</name>
</gene>
<dbReference type="SUPFAM" id="SSF52172">
    <property type="entry name" value="CheY-like"/>
    <property type="match status" value="1"/>
</dbReference>
<dbReference type="PROSITE" id="PS50930">
    <property type="entry name" value="HTH_LYTTR"/>
    <property type="match status" value="1"/>
</dbReference>
<dbReference type="AlphaFoldDB" id="A0A1M7Z2K9"/>
<evidence type="ECO:0000256" key="6">
    <source>
        <dbReference type="PROSITE-ProRule" id="PRU00169"/>
    </source>
</evidence>
<accession>A0A1M7Z2K9</accession>
<dbReference type="Pfam" id="PF00072">
    <property type="entry name" value="Response_reg"/>
    <property type="match status" value="1"/>
</dbReference>
<evidence type="ECO:0000259" key="7">
    <source>
        <dbReference type="PROSITE" id="PS50110"/>
    </source>
</evidence>
<feature type="domain" description="HTH LytTR-type" evidence="8">
    <location>
        <begin position="159"/>
        <end position="256"/>
    </location>
</feature>
<evidence type="ECO:0000256" key="2">
    <source>
        <dbReference type="ARBA" id="ARBA00023012"/>
    </source>
</evidence>
<keyword evidence="4" id="KW-0238">DNA-binding</keyword>
<evidence type="ECO:0000256" key="3">
    <source>
        <dbReference type="ARBA" id="ARBA00023015"/>
    </source>
</evidence>
<protein>
    <submittedName>
        <fullName evidence="9">Transcriptional regulatory protein YehT</fullName>
    </submittedName>
</protein>
<dbReference type="EMBL" id="FRFG01000083">
    <property type="protein sequence ID" value="SHO58886.1"/>
    <property type="molecule type" value="Genomic_DNA"/>
</dbReference>
<dbReference type="SMART" id="SM00448">
    <property type="entry name" value="REC"/>
    <property type="match status" value="1"/>
</dbReference>
<evidence type="ECO:0000256" key="1">
    <source>
        <dbReference type="ARBA" id="ARBA00022553"/>
    </source>
</evidence>
<evidence type="ECO:0000313" key="10">
    <source>
        <dbReference type="Proteomes" id="UP000184600"/>
    </source>
</evidence>
<evidence type="ECO:0000256" key="5">
    <source>
        <dbReference type="ARBA" id="ARBA00023163"/>
    </source>
</evidence>
<dbReference type="PROSITE" id="PS50110">
    <property type="entry name" value="RESPONSE_REGULATORY"/>
    <property type="match status" value="1"/>
</dbReference>
<name>A0A1M7Z2K9_9VIBR</name>
<dbReference type="InterPro" id="IPR011006">
    <property type="entry name" value="CheY-like_superfamily"/>
</dbReference>